<evidence type="ECO:0000313" key="10">
    <source>
        <dbReference type="Proteomes" id="UP000051820"/>
    </source>
</evidence>
<dbReference type="RefSeq" id="WP_010621890.1">
    <property type="nucleotide sequence ID" value="NZ_AZGF01000005.1"/>
</dbReference>
<dbReference type="Proteomes" id="UP000051820">
    <property type="component" value="Unassembled WGS sequence"/>
</dbReference>
<evidence type="ECO:0000256" key="2">
    <source>
        <dbReference type="ARBA" id="ARBA00010792"/>
    </source>
</evidence>
<dbReference type="PANTHER" id="PTHR30353:SF0">
    <property type="entry name" value="TRANSMEMBRANE PROTEIN"/>
    <property type="match status" value="1"/>
</dbReference>
<feature type="transmembrane region" description="Helical" evidence="7">
    <location>
        <begin position="188"/>
        <end position="207"/>
    </location>
</feature>
<keyword evidence="6 7" id="KW-0472">Membrane</keyword>
<comment type="caution">
    <text evidence="9">The sequence shown here is derived from an EMBL/GenBank/DDBJ whole genome shotgun (WGS) entry which is preliminary data.</text>
</comment>
<feature type="transmembrane region" description="Helical" evidence="7">
    <location>
        <begin position="25"/>
        <end position="47"/>
    </location>
</feature>
<proteinExistence type="inferred from homology"/>
<protein>
    <submittedName>
        <fullName evidence="9">DedA protein (DSG-1 protein)</fullName>
    </submittedName>
</protein>
<dbReference type="AlphaFoldDB" id="A0A0R1W5X0"/>
<keyword evidence="3 7" id="KW-1003">Cell membrane</keyword>
<evidence type="ECO:0000256" key="6">
    <source>
        <dbReference type="ARBA" id="ARBA00023136"/>
    </source>
</evidence>
<keyword evidence="10" id="KW-1185">Reference proteome</keyword>
<dbReference type="Pfam" id="PF09335">
    <property type="entry name" value="VTT_dom"/>
    <property type="match status" value="1"/>
</dbReference>
<dbReference type="InterPro" id="IPR032818">
    <property type="entry name" value="DedA-like"/>
</dbReference>
<reference evidence="9 10" key="1">
    <citation type="journal article" date="2015" name="Genome Announc.">
        <title>Expanding the biotechnology potential of lactobacilli through comparative genomics of 213 strains and associated genera.</title>
        <authorList>
            <person name="Sun Z."/>
            <person name="Harris H.M."/>
            <person name="McCann A."/>
            <person name="Guo C."/>
            <person name="Argimon S."/>
            <person name="Zhang W."/>
            <person name="Yang X."/>
            <person name="Jeffery I.B."/>
            <person name="Cooney J.C."/>
            <person name="Kagawa T.F."/>
            <person name="Liu W."/>
            <person name="Song Y."/>
            <person name="Salvetti E."/>
            <person name="Wrobel A."/>
            <person name="Rasinkangas P."/>
            <person name="Parkhill J."/>
            <person name="Rea M.C."/>
            <person name="O'Sullivan O."/>
            <person name="Ritari J."/>
            <person name="Douillard F.P."/>
            <person name="Paul Ross R."/>
            <person name="Yang R."/>
            <person name="Briner A.E."/>
            <person name="Felis G.E."/>
            <person name="de Vos W.M."/>
            <person name="Barrangou R."/>
            <person name="Klaenhammer T.R."/>
            <person name="Caufield P.W."/>
            <person name="Cui Y."/>
            <person name="Zhang H."/>
            <person name="O'Toole P.W."/>
        </authorList>
    </citation>
    <scope>NUCLEOTIDE SEQUENCE [LARGE SCALE GENOMIC DNA]</scope>
    <source>
        <strain evidence="9 10">DSM 5007</strain>
    </source>
</reference>
<evidence type="ECO:0000313" key="9">
    <source>
        <dbReference type="EMBL" id="KRM12847.1"/>
    </source>
</evidence>
<evidence type="ECO:0000256" key="5">
    <source>
        <dbReference type="ARBA" id="ARBA00022989"/>
    </source>
</evidence>
<dbReference type="InterPro" id="IPR032816">
    <property type="entry name" value="VTT_dom"/>
</dbReference>
<evidence type="ECO:0000259" key="8">
    <source>
        <dbReference type="Pfam" id="PF09335"/>
    </source>
</evidence>
<dbReference type="eggNOG" id="COG0586">
    <property type="taxonomic scope" value="Bacteria"/>
</dbReference>
<evidence type="ECO:0000256" key="7">
    <source>
        <dbReference type="RuleBase" id="RU367016"/>
    </source>
</evidence>
<dbReference type="OrthoDB" id="9813426at2"/>
<sequence length="217" mass="24092">MITSFIVSILNMHHLLPVLIGQYGVFIYVGLFLMIFIETGLVVFPFLPGDSLLFLCGSIAAMSSHSLNSIILIILLSLAAIIGDSLNFEIGQRFGKQLTTPRWHKVIKPKHLAQAKAFFKRHGSLAIFLGRFVPMIRTLIPFTAGISKMQYRKFVFFNILGGIAWVNIAILSGYFFGNIPVVKAHFELIMLGIVFVSLIPVAIMALINKRKGQKADA</sequence>
<feature type="domain" description="VTT" evidence="8">
    <location>
        <begin position="47"/>
        <end position="174"/>
    </location>
</feature>
<feature type="transmembrane region" description="Helical" evidence="7">
    <location>
        <begin position="67"/>
        <end position="88"/>
    </location>
</feature>
<dbReference type="GO" id="GO:0005886">
    <property type="term" value="C:plasma membrane"/>
    <property type="evidence" value="ECO:0007669"/>
    <property type="project" value="UniProtKB-SubCell"/>
</dbReference>
<dbReference type="STRING" id="1423807.FD16_GL002026"/>
<dbReference type="EMBL" id="AZGF01000005">
    <property type="protein sequence ID" value="KRM12847.1"/>
    <property type="molecule type" value="Genomic_DNA"/>
</dbReference>
<keyword evidence="5 7" id="KW-1133">Transmembrane helix</keyword>
<keyword evidence="4 7" id="KW-0812">Transmembrane</keyword>
<evidence type="ECO:0000256" key="1">
    <source>
        <dbReference type="ARBA" id="ARBA00004651"/>
    </source>
</evidence>
<organism evidence="9 10">
    <name type="scientific">Paucilactobacillus suebicus DSM 5007 = KCTC 3549</name>
    <dbReference type="NCBI Taxonomy" id="1423807"/>
    <lineage>
        <taxon>Bacteria</taxon>
        <taxon>Bacillati</taxon>
        <taxon>Bacillota</taxon>
        <taxon>Bacilli</taxon>
        <taxon>Lactobacillales</taxon>
        <taxon>Lactobacillaceae</taxon>
        <taxon>Paucilactobacillus</taxon>
    </lineage>
</organism>
<accession>A0A0R1W5X0</accession>
<feature type="transmembrane region" description="Helical" evidence="7">
    <location>
        <begin position="154"/>
        <end position="176"/>
    </location>
</feature>
<evidence type="ECO:0000256" key="4">
    <source>
        <dbReference type="ARBA" id="ARBA00022692"/>
    </source>
</evidence>
<dbReference type="PANTHER" id="PTHR30353">
    <property type="entry name" value="INNER MEMBRANE PROTEIN DEDA-RELATED"/>
    <property type="match status" value="1"/>
</dbReference>
<name>A0A0R1W5X0_9LACO</name>
<gene>
    <name evidence="9" type="ORF">FD16_GL002026</name>
</gene>
<comment type="subcellular location">
    <subcellularLocation>
        <location evidence="1 7">Cell membrane</location>
        <topology evidence="1 7">Multi-pass membrane protein</topology>
    </subcellularLocation>
</comment>
<dbReference type="PATRIC" id="fig|1423807.3.peg.2078"/>
<comment type="similarity">
    <text evidence="2 7">Belongs to the DedA family.</text>
</comment>
<evidence type="ECO:0000256" key="3">
    <source>
        <dbReference type="ARBA" id="ARBA00022475"/>
    </source>
</evidence>